<evidence type="ECO:0000313" key="4">
    <source>
        <dbReference type="Proteomes" id="UP000297762"/>
    </source>
</evidence>
<dbReference type="Proteomes" id="UP000297762">
    <property type="component" value="Unassembled WGS sequence"/>
</dbReference>
<reference evidence="3" key="1">
    <citation type="journal article" date="2019" name="PLoS Negl. Trop. Dis.">
        <title>Revisiting the worldwide diversity of Leptospira species in the environment.</title>
        <authorList>
            <person name="Vincent A.T."/>
            <person name="Schiettekatte O."/>
            <person name="Bourhy P."/>
            <person name="Veyrier F.J."/>
            <person name="Picardeau M."/>
        </authorList>
    </citation>
    <scope>NUCLEOTIDE SEQUENCE [LARGE SCALE GENOMIC DNA]</scope>
    <source>
        <strain evidence="3">201702455</strain>
    </source>
</reference>
<dbReference type="Pfam" id="PF09851">
    <property type="entry name" value="SHOCT"/>
    <property type="match status" value="1"/>
</dbReference>
<feature type="domain" description="SHOCT" evidence="2">
    <location>
        <begin position="287"/>
        <end position="313"/>
    </location>
</feature>
<dbReference type="InterPro" id="IPR018649">
    <property type="entry name" value="SHOCT"/>
</dbReference>
<sequence>MMDLSKFIFILSATSFMIGFFLTIFALINPQVFLQHPLNFSRARVLKHGVLLFLGNTSFLIASLGLVVQDKVEEGLIIFCIFFAISLIGFIPFVLGVSKDRNESNMFKDSINSFKSEFLEKNNVSKNASLMGGLGPGELGNVLAASGIGDFYIWETPGNLNMAMVCFDEKNLSSSTCVLVTLPQSKIVGYTLKGNRDVLTHVSGMDRPIFKTYADQQYTPVTTTHEIVDDRVTIFHYLDEKNEEKIQQFSLQTYDIFLELIPEKDITRANAAPVRPMEIPNGGDIAEKLEKLHSLKQSGAITEEEFQDLKRKLIEKG</sequence>
<comment type="caution">
    <text evidence="3">The sequence shown here is derived from an EMBL/GenBank/DDBJ whole genome shotgun (WGS) entry which is preliminary data.</text>
</comment>
<name>A0A4R9K5J1_9LEPT</name>
<dbReference type="AlphaFoldDB" id="A0A4R9K5J1"/>
<evidence type="ECO:0000256" key="1">
    <source>
        <dbReference type="SAM" id="Phobius"/>
    </source>
</evidence>
<proteinExistence type="predicted"/>
<dbReference type="OrthoDB" id="4710479at2"/>
<keyword evidence="4" id="KW-1185">Reference proteome</keyword>
<keyword evidence="1" id="KW-0472">Membrane</keyword>
<organism evidence="3 4">
    <name type="scientific">Leptospira sarikeiensis</name>
    <dbReference type="NCBI Taxonomy" id="2484943"/>
    <lineage>
        <taxon>Bacteria</taxon>
        <taxon>Pseudomonadati</taxon>
        <taxon>Spirochaetota</taxon>
        <taxon>Spirochaetia</taxon>
        <taxon>Leptospirales</taxon>
        <taxon>Leptospiraceae</taxon>
        <taxon>Leptospira</taxon>
    </lineage>
</organism>
<accession>A0A4R9K5J1</accession>
<dbReference type="EMBL" id="RQGF01000028">
    <property type="protein sequence ID" value="TGL60461.1"/>
    <property type="molecule type" value="Genomic_DNA"/>
</dbReference>
<keyword evidence="1" id="KW-1133">Transmembrane helix</keyword>
<gene>
    <name evidence="3" type="ORF">EHQ64_11505</name>
</gene>
<protein>
    <submittedName>
        <fullName evidence="3">SHOCT domain-containing protein</fullName>
    </submittedName>
</protein>
<keyword evidence="1" id="KW-0812">Transmembrane</keyword>
<feature type="transmembrane region" description="Helical" evidence="1">
    <location>
        <begin position="49"/>
        <end position="69"/>
    </location>
</feature>
<feature type="transmembrane region" description="Helical" evidence="1">
    <location>
        <begin position="6"/>
        <end position="28"/>
    </location>
</feature>
<evidence type="ECO:0000259" key="2">
    <source>
        <dbReference type="Pfam" id="PF09851"/>
    </source>
</evidence>
<evidence type="ECO:0000313" key="3">
    <source>
        <dbReference type="EMBL" id="TGL60461.1"/>
    </source>
</evidence>
<feature type="transmembrane region" description="Helical" evidence="1">
    <location>
        <begin position="75"/>
        <end position="98"/>
    </location>
</feature>